<sequence>METELSILLVTAVSVSVLHTVSGPDHYIPFIAIGKTKGWKLPKIVMWTIICGTAHVMASVLIASGGAALGFSLSKIDGLNEIRGGLASWAILIFGLLYFLYGLYGVYKEKRHKHFDVYDDGSVYVFEHDHKQMTYPSNRKKVTPWVLFLIFLLGPCEVLFPLLTYPAVEQSTLNMFILIATFLFTTVSTMVLVVILIYYGFNFIKTEWLEKYVTPISGLSIALCGVGMVFLGW</sequence>
<evidence type="ECO:0000313" key="3">
    <source>
        <dbReference type="Proteomes" id="UP000289792"/>
    </source>
</evidence>
<reference evidence="2 3" key="1">
    <citation type="submission" date="2019-01" db="EMBL/GenBank/DDBJ databases">
        <title>Genome sequence of the Antarctic species Gelidibacter gilvus ACAM 158(T).</title>
        <authorList>
            <person name="Bowman J.P."/>
        </authorList>
    </citation>
    <scope>NUCLEOTIDE SEQUENCE [LARGE SCALE GENOMIC DNA]</scope>
    <source>
        <strain evidence="2 3">IC158</strain>
    </source>
</reference>
<protein>
    <recommendedName>
        <fullName evidence="4">Urease accessory protein UreH-like transmembrane domain-containing protein</fullName>
    </recommendedName>
</protein>
<feature type="transmembrane region" description="Helical" evidence="1">
    <location>
        <begin position="212"/>
        <end position="231"/>
    </location>
</feature>
<evidence type="ECO:0000313" key="2">
    <source>
        <dbReference type="EMBL" id="RXJ52683.1"/>
    </source>
</evidence>
<feature type="transmembrane region" description="Helical" evidence="1">
    <location>
        <begin position="175"/>
        <end position="200"/>
    </location>
</feature>
<dbReference type="PANTHER" id="PTHR36394:SF1">
    <property type="entry name" value="OS01G0277700 PROTEIN"/>
    <property type="match status" value="1"/>
</dbReference>
<feature type="transmembrane region" description="Helical" evidence="1">
    <location>
        <begin position="142"/>
        <end position="163"/>
    </location>
</feature>
<dbReference type="EMBL" id="SDDZ01000001">
    <property type="protein sequence ID" value="RXJ52683.1"/>
    <property type="molecule type" value="Genomic_DNA"/>
</dbReference>
<comment type="caution">
    <text evidence="2">The sequence shown here is derived from an EMBL/GenBank/DDBJ whole genome shotgun (WGS) entry which is preliminary data.</text>
</comment>
<keyword evidence="3" id="KW-1185">Reference proteome</keyword>
<name>A0A4Q0XP38_9FLAO</name>
<accession>A0A4Q0XP38</accession>
<keyword evidence="1" id="KW-0472">Membrane</keyword>
<dbReference type="AlphaFoldDB" id="A0A4Q0XP38"/>
<evidence type="ECO:0000256" key="1">
    <source>
        <dbReference type="SAM" id="Phobius"/>
    </source>
</evidence>
<keyword evidence="1" id="KW-1133">Transmembrane helix</keyword>
<dbReference type="OrthoDB" id="9782403at2"/>
<dbReference type="PANTHER" id="PTHR36394">
    <property type="entry name" value="OS01G0277700 PROTEIN"/>
    <property type="match status" value="1"/>
</dbReference>
<dbReference type="RefSeq" id="WP_129015817.1">
    <property type="nucleotide sequence ID" value="NZ_SDDZ01000001.1"/>
</dbReference>
<evidence type="ECO:0008006" key="4">
    <source>
        <dbReference type="Google" id="ProtNLM"/>
    </source>
</evidence>
<organism evidence="2 3">
    <name type="scientific">Gelidibacter gilvus</name>
    <dbReference type="NCBI Taxonomy" id="59602"/>
    <lineage>
        <taxon>Bacteria</taxon>
        <taxon>Pseudomonadati</taxon>
        <taxon>Bacteroidota</taxon>
        <taxon>Flavobacteriia</taxon>
        <taxon>Flavobacteriales</taxon>
        <taxon>Flavobacteriaceae</taxon>
        <taxon>Gelidibacter</taxon>
    </lineage>
</organism>
<dbReference type="Proteomes" id="UP000289792">
    <property type="component" value="Unassembled WGS sequence"/>
</dbReference>
<keyword evidence="1" id="KW-0812">Transmembrane</keyword>
<feature type="transmembrane region" description="Helical" evidence="1">
    <location>
        <begin position="44"/>
        <end position="66"/>
    </location>
</feature>
<gene>
    <name evidence="2" type="ORF">ESZ48_03035</name>
</gene>
<proteinExistence type="predicted"/>
<feature type="transmembrane region" description="Helical" evidence="1">
    <location>
        <begin position="86"/>
        <end position="107"/>
    </location>
</feature>